<dbReference type="Pfam" id="PF02768">
    <property type="entry name" value="DNA_pol3_beta_3"/>
    <property type="match status" value="1"/>
</dbReference>
<dbReference type="GO" id="GO:0005737">
    <property type="term" value="C:cytoplasm"/>
    <property type="evidence" value="ECO:0007669"/>
    <property type="project" value="UniProtKB-SubCell"/>
</dbReference>
<evidence type="ECO:0000259" key="11">
    <source>
        <dbReference type="Pfam" id="PF02767"/>
    </source>
</evidence>
<dbReference type="PANTHER" id="PTHR30478">
    <property type="entry name" value="DNA POLYMERASE III SUBUNIT BETA"/>
    <property type="match status" value="1"/>
</dbReference>
<sequence length="373" mass="41541">MKIECDKSKIEVVIQKTSKLANKHLTLPVLSCVYFDVLSDNKLIVKSTNLDIGVEIETKIKTIEKGCLAVPANILLGVLSSIKDERLTFETKDNNLKISSNKNSVVIKCLPYEDFPSIPKLVPNSSINEDEKLIKINCHDLISGFKSVWYSASNSSIKPELSSVYVFKEDGGLVFVSTDSFRLAEKKVNIKNIVDFPQTLIPYKNVSEIIKLFDDFNGDISIIFDRNQAAFIAPDMYVVSRLIDGSFPDYKQIIPKTFGTTITILKNDLINSIKTSNIFSDSLNQVKLKVDIKNKLLNIESKNNDIGESKESINALVSGDDIELNFNSKYIIDCIQSIPSDSLVLNFGGMGKPLAISGATDKSFLYIVMPMNR</sequence>
<dbReference type="GO" id="GO:0003677">
    <property type="term" value="F:DNA binding"/>
    <property type="evidence" value="ECO:0007669"/>
    <property type="project" value="UniProtKB-UniRule"/>
</dbReference>
<dbReference type="InterPro" id="IPR022635">
    <property type="entry name" value="DNA_polIII_beta_C"/>
</dbReference>
<evidence type="ECO:0000256" key="3">
    <source>
        <dbReference type="ARBA" id="ARBA00022490"/>
    </source>
</evidence>
<feature type="domain" description="DNA polymerase III beta sliding clamp central" evidence="11">
    <location>
        <begin position="142"/>
        <end position="249"/>
    </location>
</feature>
<evidence type="ECO:0000256" key="9">
    <source>
        <dbReference type="PIRNR" id="PIRNR000804"/>
    </source>
</evidence>
<evidence type="ECO:0000256" key="1">
    <source>
        <dbReference type="ARBA" id="ARBA00004496"/>
    </source>
</evidence>
<keyword evidence="6 9" id="KW-0235">DNA replication</keyword>
<dbReference type="PIRSF" id="PIRSF000804">
    <property type="entry name" value="DNA_pol_III_b"/>
    <property type="match status" value="1"/>
</dbReference>
<proteinExistence type="inferred from homology"/>
<dbReference type="EMBL" id="MHWB01000011">
    <property type="protein sequence ID" value="OHB01626.1"/>
    <property type="molecule type" value="Genomic_DNA"/>
</dbReference>
<dbReference type="PANTHER" id="PTHR30478:SF0">
    <property type="entry name" value="BETA SLIDING CLAMP"/>
    <property type="match status" value="1"/>
</dbReference>
<keyword evidence="3 9" id="KW-0963">Cytoplasm</keyword>
<keyword evidence="4 9" id="KW-0808">Transferase</keyword>
<dbReference type="NCBIfam" id="TIGR00663">
    <property type="entry name" value="dnan"/>
    <property type="match status" value="1"/>
</dbReference>
<evidence type="ECO:0000256" key="6">
    <source>
        <dbReference type="ARBA" id="ARBA00022705"/>
    </source>
</evidence>
<evidence type="ECO:0000256" key="2">
    <source>
        <dbReference type="ARBA" id="ARBA00010752"/>
    </source>
</evidence>
<comment type="caution">
    <text evidence="13">The sequence shown here is derived from an EMBL/GenBank/DDBJ whole genome shotgun (WGS) entry which is preliminary data.</text>
</comment>
<dbReference type="GO" id="GO:0008408">
    <property type="term" value="F:3'-5' exonuclease activity"/>
    <property type="evidence" value="ECO:0007669"/>
    <property type="project" value="InterPro"/>
</dbReference>
<dbReference type="Gene3D" id="3.70.10.10">
    <property type="match status" value="1"/>
</dbReference>
<dbReference type="GO" id="GO:0006271">
    <property type="term" value="P:DNA strand elongation involved in DNA replication"/>
    <property type="evidence" value="ECO:0007669"/>
    <property type="project" value="TreeGrafter"/>
</dbReference>
<keyword evidence="5 9" id="KW-0548">Nucleotidyltransferase</keyword>
<dbReference type="SMART" id="SM00480">
    <property type="entry name" value="POL3Bc"/>
    <property type="match status" value="1"/>
</dbReference>
<keyword evidence="8" id="KW-0238">DNA-binding</keyword>
<comment type="subunit">
    <text evidence="9">Forms a ring-shaped head-to-tail homodimer around DNA.</text>
</comment>
<evidence type="ECO:0000313" key="13">
    <source>
        <dbReference type="EMBL" id="OHB01626.1"/>
    </source>
</evidence>
<keyword evidence="7 9" id="KW-0239">DNA-directed DNA polymerase</keyword>
<evidence type="ECO:0000256" key="8">
    <source>
        <dbReference type="ARBA" id="ARBA00023125"/>
    </source>
</evidence>
<evidence type="ECO:0000259" key="10">
    <source>
        <dbReference type="Pfam" id="PF00712"/>
    </source>
</evidence>
<gene>
    <name evidence="13" type="ORF">A3A96_03090</name>
</gene>
<dbReference type="CDD" id="cd00140">
    <property type="entry name" value="beta_clamp"/>
    <property type="match status" value="1"/>
</dbReference>
<dbReference type="Proteomes" id="UP000177707">
    <property type="component" value="Unassembled WGS sequence"/>
</dbReference>
<dbReference type="Pfam" id="PF02767">
    <property type="entry name" value="DNA_pol3_beta_2"/>
    <property type="match status" value="1"/>
</dbReference>
<reference evidence="13 14" key="1">
    <citation type="journal article" date="2016" name="Nat. Commun.">
        <title>Thousands of microbial genomes shed light on interconnected biogeochemical processes in an aquifer system.</title>
        <authorList>
            <person name="Anantharaman K."/>
            <person name="Brown C.T."/>
            <person name="Hug L.A."/>
            <person name="Sharon I."/>
            <person name="Castelle C.J."/>
            <person name="Probst A.J."/>
            <person name="Thomas B.C."/>
            <person name="Singh A."/>
            <person name="Wilkins M.J."/>
            <person name="Karaoz U."/>
            <person name="Brodie E.L."/>
            <person name="Williams K.H."/>
            <person name="Hubbard S.S."/>
            <person name="Banfield J.F."/>
        </authorList>
    </citation>
    <scope>NUCLEOTIDE SEQUENCE [LARGE SCALE GENOMIC DNA]</scope>
</reference>
<dbReference type="STRING" id="1802758.A3A96_03090"/>
<dbReference type="AlphaFoldDB" id="A0A1G2TWE3"/>
<evidence type="ECO:0000259" key="12">
    <source>
        <dbReference type="Pfam" id="PF02768"/>
    </source>
</evidence>
<comment type="similarity">
    <text evidence="2 9">Belongs to the beta sliding clamp family.</text>
</comment>
<evidence type="ECO:0000256" key="4">
    <source>
        <dbReference type="ARBA" id="ARBA00022679"/>
    </source>
</evidence>
<dbReference type="Gene3D" id="3.10.150.10">
    <property type="entry name" value="DNA Polymerase III, subunit A, domain 2"/>
    <property type="match status" value="1"/>
</dbReference>
<name>A0A1G2TWE3_9BACT</name>
<evidence type="ECO:0000256" key="5">
    <source>
        <dbReference type="ARBA" id="ARBA00022695"/>
    </source>
</evidence>
<dbReference type="GO" id="GO:0009360">
    <property type="term" value="C:DNA polymerase III complex"/>
    <property type="evidence" value="ECO:0007669"/>
    <property type="project" value="InterPro"/>
</dbReference>
<feature type="domain" description="DNA polymerase III beta sliding clamp N-terminal" evidence="10">
    <location>
        <begin position="1"/>
        <end position="119"/>
    </location>
</feature>
<organism evidence="13 14">
    <name type="scientific">Candidatus Zambryskibacteria bacterium RIFCSPLOWO2_01_FULL_39_39</name>
    <dbReference type="NCBI Taxonomy" id="1802758"/>
    <lineage>
        <taxon>Bacteria</taxon>
        <taxon>Candidatus Zambryskiibacteriota</taxon>
    </lineage>
</organism>
<dbReference type="InterPro" id="IPR022634">
    <property type="entry name" value="DNA_polIII_beta_N"/>
</dbReference>
<dbReference type="InterPro" id="IPR046938">
    <property type="entry name" value="DNA_clamp_sf"/>
</dbReference>
<protein>
    <recommendedName>
        <fullName evidence="9">Beta sliding clamp</fullName>
    </recommendedName>
</protein>
<dbReference type="SUPFAM" id="SSF55979">
    <property type="entry name" value="DNA clamp"/>
    <property type="match status" value="3"/>
</dbReference>
<comment type="function">
    <text evidence="9">Confers DNA tethering and processivity to DNA polymerases and other proteins. Acts as a clamp, forming a ring around DNA (a reaction catalyzed by the clamp-loading complex) which diffuses in an ATP-independent manner freely and bidirectionally along dsDNA. Initially characterized for its ability to contact the catalytic subunit of DNA polymerase III (Pol III), a complex, multichain enzyme responsible for most of the replicative synthesis in bacteria; Pol III exhibits 3'-5' exonuclease proofreading activity. The beta chain is required for initiation of replication as well as for processivity of DNA replication.</text>
</comment>
<evidence type="ECO:0000256" key="7">
    <source>
        <dbReference type="ARBA" id="ARBA00022932"/>
    </source>
</evidence>
<dbReference type="GO" id="GO:0003887">
    <property type="term" value="F:DNA-directed DNA polymerase activity"/>
    <property type="evidence" value="ECO:0007669"/>
    <property type="project" value="UniProtKB-UniRule"/>
</dbReference>
<feature type="domain" description="DNA polymerase III beta sliding clamp C-terminal" evidence="12">
    <location>
        <begin position="251"/>
        <end position="371"/>
    </location>
</feature>
<evidence type="ECO:0000313" key="14">
    <source>
        <dbReference type="Proteomes" id="UP000177707"/>
    </source>
</evidence>
<comment type="subcellular location">
    <subcellularLocation>
        <location evidence="1 9">Cytoplasm</location>
    </subcellularLocation>
</comment>
<dbReference type="Pfam" id="PF00712">
    <property type="entry name" value="DNA_pol3_beta"/>
    <property type="match status" value="1"/>
</dbReference>
<accession>A0A1G2TWE3</accession>
<dbReference type="InterPro" id="IPR022637">
    <property type="entry name" value="DNA_polIII_beta_cen"/>
</dbReference>
<dbReference type="InterPro" id="IPR001001">
    <property type="entry name" value="DNA_polIII_beta"/>
</dbReference>